<dbReference type="Proteomes" id="UP000325218">
    <property type="component" value="Unassembled WGS sequence"/>
</dbReference>
<proteinExistence type="predicted"/>
<evidence type="ECO:0000313" key="2">
    <source>
        <dbReference type="Proteomes" id="UP000325218"/>
    </source>
</evidence>
<reference evidence="1 2" key="1">
    <citation type="submission" date="2019-08" db="EMBL/GenBank/DDBJ databases">
        <title>Genome sequencing of Paenibacillus faecis DSM 23593(T).</title>
        <authorList>
            <person name="Kook J.-K."/>
            <person name="Park S.-N."/>
            <person name="Lim Y.K."/>
        </authorList>
    </citation>
    <scope>NUCLEOTIDE SEQUENCE [LARGE SCALE GENOMIC DNA]</scope>
    <source>
        <strain evidence="1 2">DSM 23593</strain>
    </source>
</reference>
<accession>A0A5D0CT35</accession>
<sequence>MKTIPWQTPEEAEFVKEYLLLPLMLDVLERDRIAMGRAGLKMPEVYDVLVRLLQEAITADLAQARKGMREHGMKVYEEHRTSLGLEARYLCRGYHYEFSMLWGLVKAEMLRRFCAYLGIDIAEKGIGS</sequence>
<evidence type="ECO:0000313" key="1">
    <source>
        <dbReference type="EMBL" id="TYA13139.1"/>
    </source>
</evidence>
<keyword evidence="2" id="KW-1185">Reference proteome</keyword>
<dbReference type="AlphaFoldDB" id="A0A5D0CT35"/>
<dbReference type="RefSeq" id="WP_148451736.1">
    <property type="nucleotide sequence ID" value="NZ_BORZ01000001.1"/>
</dbReference>
<protein>
    <submittedName>
        <fullName evidence="1">Uncharacterized protein</fullName>
    </submittedName>
</protein>
<organism evidence="1 2">
    <name type="scientific">Paenibacillus faecis</name>
    <dbReference type="NCBI Taxonomy" id="862114"/>
    <lineage>
        <taxon>Bacteria</taxon>
        <taxon>Bacillati</taxon>
        <taxon>Bacillota</taxon>
        <taxon>Bacilli</taxon>
        <taxon>Bacillales</taxon>
        <taxon>Paenibacillaceae</taxon>
        <taxon>Paenibacillus</taxon>
    </lineage>
</organism>
<dbReference type="OrthoDB" id="2910298at2"/>
<dbReference type="EMBL" id="VSDO01000002">
    <property type="protein sequence ID" value="TYA13139.1"/>
    <property type="molecule type" value="Genomic_DNA"/>
</dbReference>
<gene>
    <name evidence="1" type="ORF">FRY98_10725</name>
</gene>
<comment type="caution">
    <text evidence="1">The sequence shown here is derived from an EMBL/GenBank/DDBJ whole genome shotgun (WGS) entry which is preliminary data.</text>
</comment>
<name>A0A5D0CT35_9BACL</name>
<dbReference type="Pfam" id="PF26325">
    <property type="entry name" value="YhjD"/>
    <property type="match status" value="1"/>
</dbReference>
<dbReference type="InterPro" id="IPR058600">
    <property type="entry name" value="YhjD-like"/>
</dbReference>